<dbReference type="NCBIfam" id="TIGR00026">
    <property type="entry name" value="hi_GC_TIGR00026"/>
    <property type="match status" value="1"/>
</dbReference>
<proteinExistence type="inferred from homology"/>
<dbReference type="EMBL" id="JAGGMR010000001">
    <property type="protein sequence ID" value="MBP2192131.1"/>
    <property type="molecule type" value="Genomic_DNA"/>
</dbReference>
<dbReference type="InterPro" id="IPR004378">
    <property type="entry name" value="F420H2_quin_Rdtase"/>
</dbReference>
<organism evidence="3 4">
    <name type="scientific">Nocardia goodfellowii</name>
    <dbReference type="NCBI Taxonomy" id="882446"/>
    <lineage>
        <taxon>Bacteria</taxon>
        <taxon>Bacillati</taxon>
        <taxon>Actinomycetota</taxon>
        <taxon>Actinomycetes</taxon>
        <taxon>Mycobacteriales</taxon>
        <taxon>Nocardiaceae</taxon>
        <taxon>Nocardia</taxon>
    </lineage>
</organism>
<reference evidence="3 4" key="1">
    <citation type="submission" date="2021-03" db="EMBL/GenBank/DDBJ databases">
        <title>Sequencing the genomes of 1000 actinobacteria strains.</title>
        <authorList>
            <person name="Klenk H.-P."/>
        </authorList>
    </citation>
    <scope>NUCLEOTIDE SEQUENCE [LARGE SCALE GENOMIC DNA]</scope>
    <source>
        <strain evidence="3 4">DSM 45516</strain>
    </source>
</reference>
<evidence type="ECO:0000256" key="1">
    <source>
        <dbReference type="ARBA" id="ARBA00008710"/>
    </source>
</evidence>
<evidence type="ECO:0000313" key="3">
    <source>
        <dbReference type="EMBL" id="MBP2192131.1"/>
    </source>
</evidence>
<dbReference type="PANTHER" id="PTHR39428:SF3">
    <property type="entry name" value="DEAZAFLAVIN-DEPENDENT NITROREDUCTASE"/>
    <property type="match status" value="1"/>
</dbReference>
<comment type="catalytic activity">
    <reaction evidence="2">
        <text>oxidized coenzyme F420-(gamma-L-Glu)(n) + a quinol + H(+) = reduced coenzyme F420-(gamma-L-Glu)(n) + a quinone</text>
        <dbReference type="Rhea" id="RHEA:39663"/>
        <dbReference type="Rhea" id="RHEA-COMP:12939"/>
        <dbReference type="Rhea" id="RHEA-COMP:14378"/>
        <dbReference type="ChEBI" id="CHEBI:15378"/>
        <dbReference type="ChEBI" id="CHEBI:24646"/>
        <dbReference type="ChEBI" id="CHEBI:132124"/>
        <dbReference type="ChEBI" id="CHEBI:133980"/>
        <dbReference type="ChEBI" id="CHEBI:139511"/>
    </reaction>
</comment>
<gene>
    <name evidence="3" type="ORF">BJ987_005032</name>
</gene>
<dbReference type="PANTHER" id="PTHR39428">
    <property type="entry name" value="F420H(2)-DEPENDENT QUINONE REDUCTASE RV1261C"/>
    <property type="match status" value="1"/>
</dbReference>
<comment type="similarity">
    <text evidence="1">Belongs to the F420H(2)-dependent quinone reductase family.</text>
</comment>
<keyword evidence="4" id="KW-1185">Reference proteome</keyword>
<name>A0ABS4QN85_9NOCA</name>
<dbReference type="Gene3D" id="2.30.110.10">
    <property type="entry name" value="Electron Transport, Fmn-binding Protein, Chain A"/>
    <property type="match status" value="1"/>
</dbReference>
<dbReference type="InterPro" id="IPR012349">
    <property type="entry name" value="Split_barrel_FMN-bd"/>
</dbReference>
<dbReference type="RefSeq" id="WP_209894771.1">
    <property type="nucleotide sequence ID" value="NZ_JAGGMR010000001.1"/>
</dbReference>
<evidence type="ECO:0000313" key="4">
    <source>
        <dbReference type="Proteomes" id="UP001519325"/>
    </source>
</evidence>
<accession>A0ABS4QN85</accession>
<protein>
    <submittedName>
        <fullName evidence="3">Deazaflavin-dependent oxidoreductase (Nitroreductase family)</fullName>
    </submittedName>
</protein>
<dbReference type="Pfam" id="PF04075">
    <property type="entry name" value="F420H2_quin_red"/>
    <property type="match status" value="1"/>
</dbReference>
<comment type="caution">
    <text evidence="3">The sequence shown here is derived from an EMBL/GenBank/DDBJ whole genome shotgun (WGS) entry which is preliminary data.</text>
</comment>
<dbReference type="Proteomes" id="UP001519325">
    <property type="component" value="Unassembled WGS sequence"/>
</dbReference>
<sequence>MSTGGVSLLAQFFSAGARFANRRGIYAGRRFTKVHVRCYRWSNGRIGGHIPGRRDARILLLDHVGAKSGVRRTSPLVYITDGAVTAVAASKAGQPTHPAWLHNLLAQPHTTIQLGARSCRVRVRLANASEREQLWRRFVETVPDYKFYQQHGGPRTIPIVILEPR</sequence>
<evidence type="ECO:0000256" key="2">
    <source>
        <dbReference type="ARBA" id="ARBA00049106"/>
    </source>
</evidence>